<reference evidence="11 12" key="1">
    <citation type="submission" date="2016-03" db="EMBL/GenBank/DDBJ databases">
        <title>EvidentialGene: Evidence-directed Construction of Genes on Genomes.</title>
        <authorList>
            <person name="Gilbert D.G."/>
            <person name="Choi J.-H."/>
            <person name="Mockaitis K."/>
            <person name="Colbourne J."/>
            <person name="Pfrender M."/>
        </authorList>
    </citation>
    <scope>NUCLEOTIDE SEQUENCE [LARGE SCALE GENOMIC DNA]</scope>
    <source>
        <strain evidence="11 12">Xinb3</strain>
        <tissue evidence="11">Complete organism</tissue>
    </source>
</reference>
<dbReference type="FunFam" id="3.10.200.10:FF:000003">
    <property type="entry name" value="Carbonic anhydrase 12"/>
    <property type="match status" value="1"/>
</dbReference>
<comment type="similarity">
    <text evidence="2 9">Belongs to the alpha-carbonic anhydrase family.</text>
</comment>
<dbReference type="PROSITE" id="PS51144">
    <property type="entry name" value="ALPHA_CA_2"/>
    <property type="match status" value="2"/>
</dbReference>
<dbReference type="PROSITE" id="PS00162">
    <property type="entry name" value="ALPHA_CA_1"/>
    <property type="match status" value="1"/>
</dbReference>
<feature type="chain" id="PRO_5025075891" description="Carbonic anhydrase" evidence="9">
    <location>
        <begin position="26"/>
        <end position="412"/>
    </location>
</feature>
<dbReference type="Proteomes" id="UP000076858">
    <property type="component" value="Unassembled WGS sequence"/>
</dbReference>
<comment type="cofactor">
    <cofactor evidence="9">
        <name>Zn(2+)</name>
        <dbReference type="ChEBI" id="CHEBI:29105"/>
    </cofactor>
</comment>
<dbReference type="Pfam" id="PF00194">
    <property type="entry name" value="Carb_anhydrase"/>
    <property type="match status" value="2"/>
</dbReference>
<dbReference type="Gene3D" id="3.10.200.10">
    <property type="entry name" value="Alpha carbonic anhydrase"/>
    <property type="match status" value="2"/>
</dbReference>
<comment type="function">
    <text evidence="1 9">Reversible hydration of carbon dioxide.</text>
</comment>
<dbReference type="SUPFAM" id="SSF51069">
    <property type="entry name" value="Carbonic anhydrase"/>
    <property type="match status" value="2"/>
</dbReference>
<dbReference type="InterPro" id="IPR018338">
    <property type="entry name" value="Carbonic_anhydrase_a-class_CS"/>
</dbReference>
<dbReference type="AlphaFoldDB" id="A0A164VEC4"/>
<feature type="signal peptide" evidence="9">
    <location>
        <begin position="1"/>
        <end position="25"/>
    </location>
</feature>
<evidence type="ECO:0000256" key="2">
    <source>
        <dbReference type="ARBA" id="ARBA00010718"/>
    </source>
</evidence>
<dbReference type="InterPro" id="IPR023561">
    <property type="entry name" value="Carbonic_anhydrase_a-class"/>
</dbReference>
<evidence type="ECO:0000256" key="3">
    <source>
        <dbReference type="ARBA" id="ARBA00012925"/>
    </source>
</evidence>
<dbReference type="CDD" id="cd00326">
    <property type="entry name" value="alpha_CA"/>
    <property type="match status" value="1"/>
</dbReference>
<name>A0A164VEC4_9CRUS</name>
<protein>
    <recommendedName>
        <fullName evidence="3 9">Carbonic anhydrase</fullName>
        <ecNumber evidence="3 9">4.2.1.1</ecNumber>
    </recommendedName>
</protein>
<dbReference type="GO" id="GO:0004089">
    <property type="term" value="F:carbonate dehydratase activity"/>
    <property type="evidence" value="ECO:0007669"/>
    <property type="project" value="UniProtKB-UniRule"/>
</dbReference>
<comment type="catalytic activity">
    <reaction evidence="8 9">
        <text>hydrogencarbonate + H(+) = CO2 + H2O</text>
        <dbReference type="Rhea" id="RHEA:10748"/>
        <dbReference type="ChEBI" id="CHEBI:15377"/>
        <dbReference type="ChEBI" id="CHEBI:15378"/>
        <dbReference type="ChEBI" id="CHEBI:16526"/>
        <dbReference type="ChEBI" id="CHEBI:17544"/>
        <dbReference type="EC" id="4.2.1.1"/>
    </reaction>
</comment>
<comment type="caution">
    <text evidence="11">The sequence shown here is derived from an EMBL/GenBank/DDBJ whole genome shotgun (WGS) entry which is preliminary data.</text>
</comment>
<evidence type="ECO:0000256" key="4">
    <source>
        <dbReference type="ARBA" id="ARBA00022723"/>
    </source>
</evidence>
<dbReference type="GO" id="GO:0005886">
    <property type="term" value="C:plasma membrane"/>
    <property type="evidence" value="ECO:0007669"/>
    <property type="project" value="TreeGrafter"/>
</dbReference>
<keyword evidence="12" id="KW-1185">Reference proteome</keyword>
<dbReference type="SMART" id="SM01057">
    <property type="entry name" value="Carb_anhydrase"/>
    <property type="match status" value="1"/>
</dbReference>
<proteinExistence type="inferred from homology"/>
<keyword evidence="9" id="KW-0732">Signal</keyword>
<dbReference type="InterPro" id="IPR001148">
    <property type="entry name" value="CA_dom"/>
</dbReference>
<keyword evidence="4 9" id="KW-0479">Metal-binding</keyword>
<dbReference type="PANTHER" id="PTHR18952:SF265">
    <property type="entry name" value="CARBONIC ANHYDRASE"/>
    <property type="match status" value="1"/>
</dbReference>
<sequence>MTRSSVISNLVILLVFFRLLVPATSTETLEALPATSEAVKRKWTYNYRKPDWKLIIFMNLYQRTNLLFFHLFLEAKPAWTHKDPEAWPRKFPTCGGKQQSPINIQPNLTIITTYPNFKFHNYGFIEGMELINNGHSAAYNLPINYPKKKTPHISGGGLDGIYQFAQIHMHWGNDSSKGSEHLIKSKSYPAEMHLVHWNVKYGSFAEASRYSYDGLAVLTVFARVVPEDNKSYQPLVDQLGEIIKNGDETILRKSVSLFDLLPKRTTTFYRYFGSVTTPACQEIVIWTIFDKAIEISERQLNKFRSLKDEVGDRMVDNFRPPQAVNDRTVFYRSNKVPDIPLSVTDPYSPFADAYKWNPNSWADLSGSSCGGNQQSPIDIQPRSSVTKAFPKLAFHNYGNIDRMILMNNGHTG</sequence>
<dbReference type="EMBL" id="LRGB01001361">
    <property type="protein sequence ID" value="KZS12236.1"/>
    <property type="molecule type" value="Genomic_DNA"/>
</dbReference>
<dbReference type="GO" id="GO:0008270">
    <property type="term" value="F:zinc ion binding"/>
    <property type="evidence" value="ECO:0007669"/>
    <property type="project" value="UniProtKB-UniRule"/>
</dbReference>
<keyword evidence="7 9" id="KW-0456">Lyase</keyword>
<dbReference type="PANTHER" id="PTHR18952">
    <property type="entry name" value="CARBONIC ANHYDRASE"/>
    <property type="match status" value="1"/>
</dbReference>
<keyword evidence="5 9" id="KW-0862">Zinc</keyword>
<evidence type="ECO:0000256" key="5">
    <source>
        <dbReference type="ARBA" id="ARBA00022833"/>
    </source>
</evidence>
<organism evidence="11 12">
    <name type="scientific">Daphnia magna</name>
    <dbReference type="NCBI Taxonomy" id="35525"/>
    <lineage>
        <taxon>Eukaryota</taxon>
        <taxon>Metazoa</taxon>
        <taxon>Ecdysozoa</taxon>
        <taxon>Arthropoda</taxon>
        <taxon>Crustacea</taxon>
        <taxon>Branchiopoda</taxon>
        <taxon>Diplostraca</taxon>
        <taxon>Cladocera</taxon>
        <taxon>Anomopoda</taxon>
        <taxon>Daphniidae</taxon>
        <taxon>Daphnia</taxon>
    </lineage>
</organism>
<keyword evidence="6" id="KW-0325">Glycoprotein</keyword>
<dbReference type="OrthoDB" id="429145at2759"/>
<evidence type="ECO:0000256" key="9">
    <source>
        <dbReference type="RuleBase" id="RU367011"/>
    </source>
</evidence>
<evidence type="ECO:0000313" key="11">
    <source>
        <dbReference type="EMBL" id="KZS12236.1"/>
    </source>
</evidence>
<evidence type="ECO:0000256" key="8">
    <source>
        <dbReference type="ARBA" id="ARBA00048348"/>
    </source>
</evidence>
<gene>
    <name evidence="11" type="ORF">APZ42_022293</name>
</gene>
<evidence type="ECO:0000259" key="10">
    <source>
        <dbReference type="PROSITE" id="PS51144"/>
    </source>
</evidence>
<feature type="domain" description="Alpha-carbonic anhydrase" evidence="10">
    <location>
        <begin position="77"/>
        <end position="333"/>
    </location>
</feature>
<accession>A0A164VEC4</accession>
<feature type="domain" description="Alpha-carbonic anhydrase" evidence="10">
    <location>
        <begin position="352"/>
        <end position="412"/>
    </location>
</feature>
<evidence type="ECO:0000256" key="7">
    <source>
        <dbReference type="ARBA" id="ARBA00023239"/>
    </source>
</evidence>
<evidence type="ECO:0000313" key="12">
    <source>
        <dbReference type="Proteomes" id="UP000076858"/>
    </source>
</evidence>
<evidence type="ECO:0000256" key="1">
    <source>
        <dbReference type="ARBA" id="ARBA00002904"/>
    </source>
</evidence>
<dbReference type="InterPro" id="IPR036398">
    <property type="entry name" value="CA_dom_sf"/>
</dbReference>
<evidence type="ECO:0000256" key="6">
    <source>
        <dbReference type="ARBA" id="ARBA00023180"/>
    </source>
</evidence>
<dbReference type="STRING" id="35525.A0A164VEC4"/>
<dbReference type="EC" id="4.2.1.1" evidence="3 9"/>